<sequence>MRNSVVLAERHTDTAPEPAASSNDLTKSGPDDFGVSQIERFPAHRNTLVCGSNVSDPRTSLRKGADRINVTLTARS</sequence>
<dbReference type="AlphaFoldDB" id="A0A918HCB2"/>
<evidence type="ECO:0000313" key="3">
    <source>
        <dbReference type="Proteomes" id="UP000619486"/>
    </source>
</evidence>
<reference evidence="2" key="1">
    <citation type="journal article" date="2014" name="Int. J. Syst. Evol. Microbiol.">
        <title>Complete genome sequence of Corynebacterium casei LMG S-19264T (=DSM 44701T), isolated from a smear-ripened cheese.</title>
        <authorList>
            <consortium name="US DOE Joint Genome Institute (JGI-PGF)"/>
            <person name="Walter F."/>
            <person name="Albersmeier A."/>
            <person name="Kalinowski J."/>
            <person name="Ruckert C."/>
        </authorList>
    </citation>
    <scope>NUCLEOTIDE SEQUENCE</scope>
    <source>
        <strain evidence="2">JCM 3172</strain>
    </source>
</reference>
<dbReference type="Proteomes" id="UP000619486">
    <property type="component" value="Unassembled WGS sequence"/>
</dbReference>
<keyword evidence="3" id="KW-1185">Reference proteome</keyword>
<proteinExistence type="predicted"/>
<protein>
    <submittedName>
        <fullName evidence="2">Uncharacterized protein</fullName>
    </submittedName>
</protein>
<dbReference type="EMBL" id="BMQQ01000025">
    <property type="protein sequence ID" value="GGT52840.1"/>
    <property type="molecule type" value="Genomic_DNA"/>
</dbReference>
<gene>
    <name evidence="2" type="ORF">GCM10014713_53500</name>
</gene>
<organism evidence="2 3">
    <name type="scientific">Streptomyces purpureus</name>
    <dbReference type="NCBI Taxonomy" id="1951"/>
    <lineage>
        <taxon>Bacteria</taxon>
        <taxon>Bacillati</taxon>
        <taxon>Actinomycetota</taxon>
        <taxon>Actinomycetes</taxon>
        <taxon>Kitasatosporales</taxon>
        <taxon>Streptomycetaceae</taxon>
        <taxon>Streptomyces</taxon>
    </lineage>
</organism>
<evidence type="ECO:0000256" key="1">
    <source>
        <dbReference type="SAM" id="MobiDB-lite"/>
    </source>
</evidence>
<comment type="caution">
    <text evidence="2">The sequence shown here is derived from an EMBL/GenBank/DDBJ whole genome shotgun (WGS) entry which is preliminary data.</text>
</comment>
<evidence type="ECO:0000313" key="2">
    <source>
        <dbReference type="EMBL" id="GGT52840.1"/>
    </source>
</evidence>
<name>A0A918HCB2_9ACTN</name>
<feature type="region of interest" description="Disordered" evidence="1">
    <location>
        <begin position="1"/>
        <end position="35"/>
    </location>
</feature>
<reference evidence="2" key="2">
    <citation type="submission" date="2020-09" db="EMBL/GenBank/DDBJ databases">
        <authorList>
            <person name="Sun Q."/>
            <person name="Ohkuma M."/>
        </authorList>
    </citation>
    <scope>NUCLEOTIDE SEQUENCE</scope>
    <source>
        <strain evidence="2">JCM 3172</strain>
    </source>
</reference>
<accession>A0A918HCB2</accession>